<proteinExistence type="predicted"/>
<evidence type="ECO:0000313" key="1">
    <source>
        <dbReference type="EMBL" id="TGZ77951.1"/>
    </source>
</evidence>
<dbReference type="Proteomes" id="UP000298138">
    <property type="component" value="Unassembled WGS sequence"/>
</dbReference>
<gene>
    <name evidence="1" type="ORF">EX30DRAFT_173886</name>
</gene>
<evidence type="ECO:0000313" key="2">
    <source>
        <dbReference type="Proteomes" id="UP000298138"/>
    </source>
</evidence>
<dbReference type="EMBL" id="ML220147">
    <property type="protein sequence ID" value="TGZ77951.1"/>
    <property type="molecule type" value="Genomic_DNA"/>
</dbReference>
<organism evidence="1 2">
    <name type="scientific">Ascodesmis nigricans</name>
    <dbReference type="NCBI Taxonomy" id="341454"/>
    <lineage>
        <taxon>Eukaryota</taxon>
        <taxon>Fungi</taxon>
        <taxon>Dikarya</taxon>
        <taxon>Ascomycota</taxon>
        <taxon>Pezizomycotina</taxon>
        <taxon>Pezizomycetes</taxon>
        <taxon>Pezizales</taxon>
        <taxon>Ascodesmidaceae</taxon>
        <taxon>Ascodesmis</taxon>
    </lineage>
</organism>
<name>A0A4S2MLM2_9PEZI</name>
<keyword evidence="2" id="KW-1185">Reference proteome</keyword>
<protein>
    <submittedName>
        <fullName evidence="1">Uncharacterized protein</fullName>
    </submittedName>
</protein>
<sequence>MPCSKMYCKSMGWHTIKNQQYIIVKVRNARIKPRTFPVSNIRKTRVSGKIRTWLNPRLEINPVIACGGRPMAKGPSILLGSDTALRYSPSANWPPNSHMICLHTNLSDTFPNNLTKLNRIHSIHSIPKIHSIPNIHKLRCKLFHRFRHKSPPHLAFPLVNSTIRLVFMVTPAAGTPLRWIQRQCRRL</sequence>
<dbReference type="InParanoid" id="A0A4S2MLM2"/>
<dbReference type="AlphaFoldDB" id="A0A4S2MLM2"/>
<accession>A0A4S2MLM2</accession>
<reference evidence="1 2" key="1">
    <citation type="submission" date="2019-04" db="EMBL/GenBank/DDBJ databases">
        <title>Comparative genomics and transcriptomics to analyze fruiting body development in filamentous ascomycetes.</title>
        <authorList>
            <consortium name="DOE Joint Genome Institute"/>
            <person name="Lutkenhaus R."/>
            <person name="Traeger S."/>
            <person name="Breuer J."/>
            <person name="Kuo A."/>
            <person name="Lipzen A."/>
            <person name="Pangilinan J."/>
            <person name="Dilworth D."/>
            <person name="Sandor L."/>
            <person name="Poggeler S."/>
            <person name="Barry K."/>
            <person name="Grigoriev I.V."/>
            <person name="Nowrousian M."/>
        </authorList>
    </citation>
    <scope>NUCLEOTIDE SEQUENCE [LARGE SCALE GENOMIC DNA]</scope>
    <source>
        <strain evidence="1 2">CBS 389.68</strain>
    </source>
</reference>